<evidence type="ECO:0000259" key="2">
    <source>
        <dbReference type="Pfam" id="PF09968"/>
    </source>
</evidence>
<dbReference type="InterPro" id="IPR012347">
    <property type="entry name" value="Ferritin-like"/>
</dbReference>
<accession>A0ABW4IUN5</accession>
<name>A0ABW4IUN5_9ACTN</name>
<keyword evidence="1" id="KW-0732">Signal</keyword>
<dbReference type="InterPro" id="IPR009078">
    <property type="entry name" value="Ferritin-like_SF"/>
</dbReference>
<protein>
    <submittedName>
        <fullName evidence="3">DUF2202 domain-containing protein</fullName>
    </submittedName>
</protein>
<dbReference type="Gene3D" id="1.20.1260.10">
    <property type="match status" value="1"/>
</dbReference>
<dbReference type="Pfam" id="PF09968">
    <property type="entry name" value="DUF2202"/>
    <property type="match status" value="1"/>
</dbReference>
<feature type="signal peptide" evidence="1">
    <location>
        <begin position="1"/>
        <end position="29"/>
    </location>
</feature>
<sequence length="225" mass="23341">MKRNVKVATALTAGVLVLGGVLAVGPVTAATGGAPAPDRTAAQGLMAGGGQQHAHRQGAGMPDARGDGVCNISVPASQGTLTDVQKTALASMAEDEKLAHDLYTAFADRYDEAVFERIATAETQHLSAVRDLLDRYDITDPTAGRPAGDFADPAVQATYDRLLKQGEGSLDGALKAGRTVETEDIAALDKALSGLTASDVRQLYGNLRAASEKHLAAFDRWIASA</sequence>
<dbReference type="Proteomes" id="UP001597261">
    <property type="component" value="Unassembled WGS sequence"/>
</dbReference>
<dbReference type="InterPro" id="IPR019243">
    <property type="entry name" value="DUF2202"/>
</dbReference>
<gene>
    <name evidence="3" type="ORF">ACFSL4_23470</name>
</gene>
<dbReference type="CDD" id="cd01048">
    <property type="entry name" value="Ferritin_like_AB2"/>
    <property type="match status" value="1"/>
</dbReference>
<feature type="domain" description="DUF2202" evidence="2">
    <location>
        <begin position="88"/>
        <end position="222"/>
    </location>
</feature>
<reference evidence="4" key="1">
    <citation type="journal article" date="2019" name="Int. J. Syst. Evol. Microbiol.">
        <title>The Global Catalogue of Microorganisms (GCM) 10K type strain sequencing project: providing services to taxonomists for standard genome sequencing and annotation.</title>
        <authorList>
            <consortium name="The Broad Institute Genomics Platform"/>
            <consortium name="The Broad Institute Genome Sequencing Center for Infectious Disease"/>
            <person name="Wu L."/>
            <person name="Ma J."/>
        </authorList>
    </citation>
    <scope>NUCLEOTIDE SEQUENCE [LARGE SCALE GENOMIC DNA]</scope>
    <source>
        <strain evidence="4">CGMCC 1.12470</strain>
    </source>
</reference>
<organism evidence="3 4">
    <name type="scientific">Streptomyces caeni</name>
    <dbReference type="NCBI Taxonomy" id="2307231"/>
    <lineage>
        <taxon>Bacteria</taxon>
        <taxon>Bacillati</taxon>
        <taxon>Actinomycetota</taxon>
        <taxon>Actinomycetes</taxon>
        <taxon>Kitasatosporales</taxon>
        <taxon>Streptomycetaceae</taxon>
        <taxon>Streptomyces</taxon>
    </lineage>
</organism>
<dbReference type="RefSeq" id="WP_381086302.1">
    <property type="nucleotide sequence ID" value="NZ_JBHUDX010000067.1"/>
</dbReference>
<evidence type="ECO:0000313" key="3">
    <source>
        <dbReference type="EMBL" id="MFD1661080.1"/>
    </source>
</evidence>
<dbReference type="EMBL" id="JBHUDX010000067">
    <property type="protein sequence ID" value="MFD1661080.1"/>
    <property type="molecule type" value="Genomic_DNA"/>
</dbReference>
<keyword evidence="4" id="KW-1185">Reference proteome</keyword>
<evidence type="ECO:0000256" key="1">
    <source>
        <dbReference type="SAM" id="SignalP"/>
    </source>
</evidence>
<evidence type="ECO:0000313" key="4">
    <source>
        <dbReference type="Proteomes" id="UP001597261"/>
    </source>
</evidence>
<proteinExistence type="predicted"/>
<feature type="chain" id="PRO_5047462647" evidence="1">
    <location>
        <begin position="30"/>
        <end position="225"/>
    </location>
</feature>
<comment type="caution">
    <text evidence="3">The sequence shown here is derived from an EMBL/GenBank/DDBJ whole genome shotgun (WGS) entry which is preliminary data.</text>
</comment>
<dbReference type="SUPFAM" id="SSF47240">
    <property type="entry name" value="Ferritin-like"/>
    <property type="match status" value="1"/>
</dbReference>